<comment type="caution">
    <text evidence="3">The sequence shown here is derived from an EMBL/GenBank/DDBJ whole genome shotgun (WGS) entry which is preliminary data.</text>
</comment>
<name>A0AA37LGA2_9PEZI</name>
<evidence type="ECO:0000313" key="3">
    <source>
        <dbReference type="EMBL" id="GKT45839.1"/>
    </source>
</evidence>
<dbReference type="InterPro" id="IPR036864">
    <property type="entry name" value="Zn2-C6_fun-type_DNA-bd_sf"/>
</dbReference>
<gene>
    <name evidence="3" type="ORF">ColSpa_06020</name>
</gene>
<dbReference type="GO" id="GO:0008270">
    <property type="term" value="F:zinc ion binding"/>
    <property type="evidence" value="ECO:0007669"/>
    <property type="project" value="InterPro"/>
</dbReference>
<dbReference type="RefSeq" id="XP_049128189.1">
    <property type="nucleotide sequence ID" value="XM_049272232.1"/>
</dbReference>
<dbReference type="PROSITE" id="PS50048">
    <property type="entry name" value="ZN2_CY6_FUNGAL_2"/>
    <property type="match status" value="1"/>
</dbReference>
<sequence length="404" mass="43437">MSPAHRQSCDRCRQQKVRCLRDNNTSVPGPGRVSASLLCDRCAKAGAECVYSDPFELGPAFGNGDETPSSPTGHSHLITALMGHPSHDLHVDEGETAAGGYGASDAEHHLLPLQIPPNSLESLATLLAEAVSASSMPAVPFYDATAPAPLMEIDTDHEDTTSFLFSQLTAVSQRAMRTVRRLSRSSTGAGATTLMVSSPEVNEALEDTNTLISTVNNIMTAAETAGRDESMTTADYAGLALSALACHQNLMALFRAICDAIQGRLQAKKEEREQKQQQHAARDNCGVGPLNVAQFVMVLQLLMHLISRMGRFLVTSHTTTEQESQFIAPASMLDCSAMAADDYAIDIAPGQSTASSATPAHHSTRRSGLLEHVQEIVGNIPSERERLRLIIQELQAEMDHAEMH</sequence>
<reference evidence="3 4" key="1">
    <citation type="submission" date="2022-03" db="EMBL/GenBank/DDBJ databases">
        <title>Genome data of Colletotrichum spp.</title>
        <authorList>
            <person name="Utami Y.D."/>
            <person name="Hiruma K."/>
        </authorList>
    </citation>
    <scope>NUCLEOTIDE SEQUENCE [LARGE SCALE GENOMIC DNA]</scope>
    <source>
        <strain evidence="3 4">MAFF 239500</strain>
    </source>
</reference>
<dbReference type="Gene3D" id="4.10.240.10">
    <property type="entry name" value="Zn(2)-C6 fungal-type DNA-binding domain"/>
    <property type="match status" value="1"/>
</dbReference>
<organism evidence="3 4">
    <name type="scientific">Colletotrichum spaethianum</name>
    <dbReference type="NCBI Taxonomy" id="700344"/>
    <lineage>
        <taxon>Eukaryota</taxon>
        <taxon>Fungi</taxon>
        <taxon>Dikarya</taxon>
        <taxon>Ascomycota</taxon>
        <taxon>Pezizomycotina</taxon>
        <taxon>Sordariomycetes</taxon>
        <taxon>Hypocreomycetidae</taxon>
        <taxon>Glomerellales</taxon>
        <taxon>Glomerellaceae</taxon>
        <taxon>Colletotrichum</taxon>
        <taxon>Colletotrichum spaethianum species complex</taxon>
    </lineage>
</organism>
<dbReference type="SUPFAM" id="SSF57701">
    <property type="entry name" value="Zn2/Cys6 DNA-binding domain"/>
    <property type="match status" value="1"/>
</dbReference>
<dbReference type="GO" id="GO:0000981">
    <property type="term" value="F:DNA-binding transcription factor activity, RNA polymerase II-specific"/>
    <property type="evidence" value="ECO:0007669"/>
    <property type="project" value="InterPro"/>
</dbReference>
<dbReference type="EMBL" id="BQXU01000014">
    <property type="protein sequence ID" value="GKT45839.1"/>
    <property type="molecule type" value="Genomic_DNA"/>
</dbReference>
<evidence type="ECO:0000313" key="4">
    <source>
        <dbReference type="Proteomes" id="UP001055115"/>
    </source>
</evidence>
<feature type="domain" description="Zn(2)-C6 fungal-type" evidence="2">
    <location>
        <begin position="8"/>
        <end position="51"/>
    </location>
</feature>
<dbReference type="SMART" id="SM00066">
    <property type="entry name" value="GAL4"/>
    <property type="match status" value="1"/>
</dbReference>
<dbReference type="Proteomes" id="UP001055115">
    <property type="component" value="Unassembled WGS sequence"/>
</dbReference>
<dbReference type="Pfam" id="PF00172">
    <property type="entry name" value="Zn_clus"/>
    <property type="match status" value="1"/>
</dbReference>
<dbReference type="GeneID" id="73326822"/>
<evidence type="ECO:0000259" key="2">
    <source>
        <dbReference type="PROSITE" id="PS50048"/>
    </source>
</evidence>
<protein>
    <submittedName>
        <fullName evidence="3">Fujikurins biosynthesis cluster transcription factor</fullName>
    </submittedName>
</protein>
<dbReference type="InterPro" id="IPR001138">
    <property type="entry name" value="Zn2Cys6_DnaBD"/>
</dbReference>
<dbReference type="CDD" id="cd00067">
    <property type="entry name" value="GAL4"/>
    <property type="match status" value="1"/>
</dbReference>
<evidence type="ECO:0000256" key="1">
    <source>
        <dbReference type="ARBA" id="ARBA00023242"/>
    </source>
</evidence>
<dbReference type="AlphaFoldDB" id="A0AA37LGA2"/>
<accession>A0AA37LGA2</accession>
<keyword evidence="1" id="KW-0539">Nucleus</keyword>
<keyword evidence="4" id="KW-1185">Reference proteome</keyword>
<proteinExistence type="predicted"/>